<organism evidence="3">
    <name type="scientific">Caldithrix abyssi</name>
    <dbReference type="NCBI Taxonomy" id="187145"/>
    <lineage>
        <taxon>Bacteria</taxon>
        <taxon>Pseudomonadati</taxon>
        <taxon>Calditrichota</taxon>
        <taxon>Calditrichia</taxon>
        <taxon>Calditrichales</taxon>
        <taxon>Calditrichaceae</taxon>
        <taxon>Caldithrix</taxon>
    </lineage>
</organism>
<evidence type="ECO:0000313" key="3">
    <source>
        <dbReference type="EMBL" id="HHE54140.1"/>
    </source>
</evidence>
<dbReference type="InterPro" id="IPR030842">
    <property type="entry name" value="TF_NusA_bacterial"/>
</dbReference>
<dbReference type="Pfam" id="PF08529">
    <property type="entry name" value="NusA_N"/>
    <property type="match status" value="1"/>
</dbReference>
<dbReference type="GO" id="GO:0005829">
    <property type="term" value="C:cytosol"/>
    <property type="evidence" value="ECO:0007669"/>
    <property type="project" value="TreeGrafter"/>
</dbReference>
<dbReference type="EMBL" id="DRTD01000002">
    <property type="protein sequence ID" value="HHE54140.1"/>
    <property type="molecule type" value="Genomic_DNA"/>
</dbReference>
<proteinExistence type="predicted"/>
<dbReference type="GO" id="GO:0003700">
    <property type="term" value="F:DNA-binding transcription factor activity"/>
    <property type="evidence" value="ECO:0007669"/>
    <property type="project" value="InterPro"/>
</dbReference>
<dbReference type="PANTHER" id="PTHR22648:SF0">
    <property type="entry name" value="TRANSCRIPTION TERMINATION_ANTITERMINATION PROTEIN NUSA"/>
    <property type="match status" value="1"/>
</dbReference>
<evidence type="ECO:0000259" key="2">
    <source>
        <dbReference type="Pfam" id="PF08529"/>
    </source>
</evidence>
<comment type="caution">
    <text evidence="3">The sequence shown here is derived from an EMBL/GenBank/DDBJ whole genome shotgun (WGS) entry which is preliminary data.</text>
</comment>
<dbReference type="SUPFAM" id="SSF69705">
    <property type="entry name" value="Transcription factor NusA, N-terminal domain"/>
    <property type="match status" value="1"/>
</dbReference>
<feature type="domain" description="Transcription factor NusA N-terminal" evidence="2">
    <location>
        <begin position="4"/>
        <end position="95"/>
    </location>
</feature>
<accession>A0A7V5H217</accession>
<keyword evidence="1" id="KW-0694">RNA-binding</keyword>
<dbReference type="GO" id="GO:0031564">
    <property type="term" value="P:transcription antitermination"/>
    <property type="evidence" value="ECO:0007669"/>
    <property type="project" value="InterPro"/>
</dbReference>
<feature type="non-terminal residue" evidence="3">
    <location>
        <position position="101"/>
    </location>
</feature>
<evidence type="ECO:0000256" key="1">
    <source>
        <dbReference type="ARBA" id="ARBA00022884"/>
    </source>
</evidence>
<protein>
    <submittedName>
        <fullName evidence="3">Transcription termination/antitermination protein NusA</fullName>
    </submittedName>
</protein>
<sequence>MNIEIMEAITQIAKDKRIDKDHLRDILESIFLNMIEKRFGTTENFDVIVNIDKGDIEIYQEKTVVEKVTDPVSEIDLESARKIDPDVEIGEEIVEVIDPQM</sequence>
<reference evidence="3" key="1">
    <citation type="journal article" date="2020" name="mSystems">
        <title>Genome- and Community-Level Interaction Insights into Carbon Utilization and Element Cycling Functions of Hydrothermarchaeota in Hydrothermal Sediment.</title>
        <authorList>
            <person name="Zhou Z."/>
            <person name="Liu Y."/>
            <person name="Xu W."/>
            <person name="Pan J."/>
            <person name="Luo Z.H."/>
            <person name="Li M."/>
        </authorList>
    </citation>
    <scope>NUCLEOTIDE SEQUENCE [LARGE SCALE GENOMIC DNA]</scope>
    <source>
        <strain evidence="3">HyVt-76</strain>
    </source>
</reference>
<dbReference type="Gene3D" id="3.30.1480.10">
    <property type="entry name" value="NusA, N-terminal domain"/>
    <property type="match status" value="1"/>
</dbReference>
<dbReference type="Proteomes" id="UP000886111">
    <property type="component" value="Unassembled WGS sequence"/>
</dbReference>
<dbReference type="AlphaFoldDB" id="A0A7V5H217"/>
<gene>
    <name evidence="3" type="ORF">ENL21_00025</name>
</gene>
<dbReference type="InterPro" id="IPR013735">
    <property type="entry name" value="TF_NusA_N"/>
</dbReference>
<name>A0A7V5H217_CALAY</name>
<dbReference type="GO" id="GO:0006353">
    <property type="term" value="P:DNA-templated transcription termination"/>
    <property type="evidence" value="ECO:0007669"/>
    <property type="project" value="InterPro"/>
</dbReference>
<dbReference type="InterPro" id="IPR036555">
    <property type="entry name" value="NusA_N_sf"/>
</dbReference>
<dbReference type="PANTHER" id="PTHR22648">
    <property type="entry name" value="TRANSCRIPTION TERMINATION FACTOR NUSA"/>
    <property type="match status" value="1"/>
</dbReference>
<dbReference type="GO" id="GO:0003723">
    <property type="term" value="F:RNA binding"/>
    <property type="evidence" value="ECO:0007669"/>
    <property type="project" value="UniProtKB-KW"/>
</dbReference>